<gene>
    <name evidence="1" type="ORF">L6452_01381</name>
</gene>
<dbReference type="Proteomes" id="UP001055879">
    <property type="component" value="Linkage Group LG01"/>
</dbReference>
<proteinExistence type="predicted"/>
<reference evidence="2" key="1">
    <citation type="journal article" date="2022" name="Mol. Ecol. Resour.">
        <title>The genomes of chicory, endive, great burdock and yacon provide insights into Asteraceae palaeo-polyploidization history and plant inulin production.</title>
        <authorList>
            <person name="Fan W."/>
            <person name="Wang S."/>
            <person name="Wang H."/>
            <person name="Wang A."/>
            <person name="Jiang F."/>
            <person name="Liu H."/>
            <person name="Zhao H."/>
            <person name="Xu D."/>
            <person name="Zhang Y."/>
        </authorList>
    </citation>
    <scope>NUCLEOTIDE SEQUENCE [LARGE SCALE GENOMIC DNA]</scope>
    <source>
        <strain evidence="2">cv. Niubang</strain>
    </source>
</reference>
<protein>
    <submittedName>
        <fullName evidence="1">Uncharacterized protein</fullName>
    </submittedName>
</protein>
<comment type="caution">
    <text evidence="1">The sequence shown here is derived from an EMBL/GenBank/DDBJ whole genome shotgun (WGS) entry which is preliminary data.</text>
</comment>
<accession>A0ACB9FGM3</accession>
<name>A0ACB9FGM3_ARCLA</name>
<sequence length="249" mass="27281">MIDSSLSGLLYSVSRPTNPIRVRGSISRALQQMSNDTIIDDKVLNDCLNEITRALLQSNVQLNLVRDMQTNIKKIVNLDDLKRIRNELEYPLEKKISNINSVIKVLELALKVESPDMLNDAGKEGSIPIKSYRGDASGCSYQLLDSAPSSCTIQLGHIQPQAPGHRASTTLEFPCNGFKRVLIHVSHVSNDMGHPRNGDLYGGEYFADITHGFGSLTHNENVGGAANVEVKLNRVVAAANRVLSDTLSM</sequence>
<dbReference type="EMBL" id="CM042047">
    <property type="protein sequence ID" value="KAI3770254.1"/>
    <property type="molecule type" value="Genomic_DNA"/>
</dbReference>
<organism evidence="1 2">
    <name type="scientific">Arctium lappa</name>
    <name type="common">Greater burdock</name>
    <name type="synonym">Lappa major</name>
    <dbReference type="NCBI Taxonomy" id="4217"/>
    <lineage>
        <taxon>Eukaryota</taxon>
        <taxon>Viridiplantae</taxon>
        <taxon>Streptophyta</taxon>
        <taxon>Embryophyta</taxon>
        <taxon>Tracheophyta</taxon>
        <taxon>Spermatophyta</taxon>
        <taxon>Magnoliopsida</taxon>
        <taxon>eudicotyledons</taxon>
        <taxon>Gunneridae</taxon>
        <taxon>Pentapetalae</taxon>
        <taxon>asterids</taxon>
        <taxon>campanulids</taxon>
        <taxon>Asterales</taxon>
        <taxon>Asteraceae</taxon>
        <taxon>Carduoideae</taxon>
        <taxon>Cardueae</taxon>
        <taxon>Arctiinae</taxon>
        <taxon>Arctium</taxon>
    </lineage>
</organism>
<evidence type="ECO:0000313" key="2">
    <source>
        <dbReference type="Proteomes" id="UP001055879"/>
    </source>
</evidence>
<keyword evidence="2" id="KW-1185">Reference proteome</keyword>
<evidence type="ECO:0000313" key="1">
    <source>
        <dbReference type="EMBL" id="KAI3770254.1"/>
    </source>
</evidence>
<reference evidence="1 2" key="2">
    <citation type="journal article" date="2022" name="Mol. Ecol. Resour.">
        <title>The genomes of chicory, endive, great burdock and yacon provide insights into Asteraceae paleo-polyploidization history and plant inulin production.</title>
        <authorList>
            <person name="Fan W."/>
            <person name="Wang S."/>
            <person name="Wang H."/>
            <person name="Wang A."/>
            <person name="Jiang F."/>
            <person name="Liu H."/>
            <person name="Zhao H."/>
            <person name="Xu D."/>
            <person name="Zhang Y."/>
        </authorList>
    </citation>
    <scope>NUCLEOTIDE SEQUENCE [LARGE SCALE GENOMIC DNA]</scope>
    <source>
        <strain evidence="2">cv. Niubang</strain>
    </source>
</reference>